<feature type="region of interest" description="Disordered" evidence="1">
    <location>
        <begin position="1"/>
        <end position="37"/>
    </location>
</feature>
<keyword evidence="3" id="KW-1185">Reference proteome</keyword>
<evidence type="ECO:0000313" key="3">
    <source>
        <dbReference type="Proteomes" id="UP001286313"/>
    </source>
</evidence>
<proteinExistence type="predicted"/>
<feature type="non-terminal residue" evidence="2">
    <location>
        <position position="1"/>
    </location>
</feature>
<evidence type="ECO:0000313" key="2">
    <source>
        <dbReference type="EMBL" id="KAK3883962.1"/>
    </source>
</evidence>
<comment type="caution">
    <text evidence="2">The sequence shown here is derived from an EMBL/GenBank/DDBJ whole genome shotgun (WGS) entry which is preliminary data.</text>
</comment>
<reference evidence="2" key="1">
    <citation type="submission" date="2023-10" db="EMBL/GenBank/DDBJ databases">
        <title>Genome assemblies of two species of porcelain crab, Petrolisthes cinctipes and Petrolisthes manimaculis (Anomura: Porcellanidae).</title>
        <authorList>
            <person name="Angst P."/>
        </authorList>
    </citation>
    <scope>NUCLEOTIDE SEQUENCE</scope>
    <source>
        <strain evidence="2">PB745_01</strain>
        <tissue evidence="2">Gill</tissue>
    </source>
</reference>
<dbReference type="Proteomes" id="UP001286313">
    <property type="component" value="Unassembled WGS sequence"/>
</dbReference>
<dbReference type="EMBL" id="JAWQEG010000931">
    <property type="protein sequence ID" value="KAK3883962.1"/>
    <property type="molecule type" value="Genomic_DNA"/>
</dbReference>
<gene>
    <name evidence="2" type="ORF">Pcinc_011734</name>
</gene>
<accession>A0AAE1G099</accession>
<dbReference type="AlphaFoldDB" id="A0AAE1G099"/>
<evidence type="ECO:0000256" key="1">
    <source>
        <dbReference type="SAM" id="MobiDB-lite"/>
    </source>
</evidence>
<protein>
    <submittedName>
        <fullName evidence="2">Uncharacterized protein</fullName>
    </submittedName>
</protein>
<name>A0AAE1G099_PETCI</name>
<organism evidence="2 3">
    <name type="scientific">Petrolisthes cinctipes</name>
    <name type="common">Flat porcelain crab</name>
    <dbReference type="NCBI Taxonomy" id="88211"/>
    <lineage>
        <taxon>Eukaryota</taxon>
        <taxon>Metazoa</taxon>
        <taxon>Ecdysozoa</taxon>
        <taxon>Arthropoda</taxon>
        <taxon>Crustacea</taxon>
        <taxon>Multicrustacea</taxon>
        <taxon>Malacostraca</taxon>
        <taxon>Eumalacostraca</taxon>
        <taxon>Eucarida</taxon>
        <taxon>Decapoda</taxon>
        <taxon>Pleocyemata</taxon>
        <taxon>Anomura</taxon>
        <taxon>Galatheoidea</taxon>
        <taxon>Porcellanidae</taxon>
        <taxon>Petrolisthes</taxon>
    </lineage>
</organism>
<sequence length="97" mass="10577">MPTVPHTGQKSHNKSSVPPTSHQCHQHTNSATNQLAVPPSCQQYHHHTNSAIIMPTVPPTSQQCQGQSGVGPGKYCTWNLSTTPTYFLLSQQVSFKP</sequence>